<reference evidence="2" key="1">
    <citation type="journal article" date="2019" name="Int. J. Syst. Evol. Microbiol.">
        <title>The Global Catalogue of Microorganisms (GCM) 10K type strain sequencing project: providing services to taxonomists for standard genome sequencing and annotation.</title>
        <authorList>
            <consortium name="The Broad Institute Genomics Platform"/>
            <consortium name="The Broad Institute Genome Sequencing Center for Infectious Disease"/>
            <person name="Wu L."/>
            <person name="Ma J."/>
        </authorList>
    </citation>
    <scope>NUCLEOTIDE SEQUENCE [LARGE SCALE GENOMIC DNA]</scope>
    <source>
        <strain evidence="2">KCTC 33676</strain>
    </source>
</reference>
<comment type="caution">
    <text evidence="1">The sequence shown here is derived from an EMBL/GenBank/DDBJ whole genome shotgun (WGS) entry which is preliminary data.</text>
</comment>
<proteinExistence type="predicted"/>
<dbReference type="EMBL" id="JBHUMM010000042">
    <property type="protein sequence ID" value="MFD2672509.1"/>
    <property type="molecule type" value="Genomic_DNA"/>
</dbReference>
<organism evidence="1 2">
    <name type="scientific">Marinicrinis sediminis</name>
    <dbReference type="NCBI Taxonomy" id="1652465"/>
    <lineage>
        <taxon>Bacteria</taxon>
        <taxon>Bacillati</taxon>
        <taxon>Bacillota</taxon>
        <taxon>Bacilli</taxon>
        <taxon>Bacillales</taxon>
        <taxon>Paenibacillaceae</taxon>
    </lineage>
</organism>
<protein>
    <submittedName>
        <fullName evidence="1">Uncharacterized protein</fullName>
    </submittedName>
</protein>
<gene>
    <name evidence="1" type="ORF">ACFSUC_13145</name>
</gene>
<evidence type="ECO:0000313" key="1">
    <source>
        <dbReference type="EMBL" id="MFD2672509.1"/>
    </source>
</evidence>
<accession>A0ABW5RDM5</accession>
<sequence length="142" mass="16251">MKRYFFKGKRHKGKKFGLLILLLVGIFIPGVPVRSIMERTMKPYFEIWTISLAVQFSKDKMFRLCDAFLCSCVVSSEKYHNTSVFVWQVFFHSVMTLYEVKKNSSMSLSFSATLFNISQSLALLQVLFSSGLSHMALSPEGL</sequence>
<dbReference type="RefSeq" id="WP_379930075.1">
    <property type="nucleotide sequence ID" value="NZ_JBHUMM010000042.1"/>
</dbReference>
<name>A0ABW5RDM5_9BACL</name>
<dbReference type="Proteomes" id="UP001597497">
    <property type="component" value="Unassembled WGS sequence"/>
</dbReference>
<evidence type="ECO:0000313" key="2">
    <source>
        <dbReference type="Proteomes" id="UP001597497"/>
    </source>
</evidence>
<keyword evidence="2" id="KW-1185">Reference proteome</keyword>